<dbReference type="SUPFAM" id="SSF55486">
    <property type="entry name" value="Metalloproteases ('zincins'), catalytic domain"/>
    <property type="match status" value="1"/>
</dbReference>
<dbReference type="NCBIfam" id="TIGR00181">
    <property type="entry name" value="pepF"/>
    <property type="match status" value="1"/>
</dbReference>
<gene>
    <name evidence="9" type="ORF">EDC18_11279</name>
</gene>
<name>A0A4R3MF43_9FIRM</name>
<dbReference type="EMBL" id="SMAL01000012">
    <property type="protein sequence ID" value="TCT12307.1"/>
    <property type="molecule type" value="Genomic_DNA"/>
</dbReference>
<dbReference type="InterPro" id="IPR042088">
    <property type="entry name" value="OligoPept_F_C"/>
</dbReference>
<evidence type="ECO:0000256" key="4">
    <source>
        <dbReference type="ARBA" id="ARBA00022833"/>
    </source>
</evidence>
<dbReference type="InterPro" id="IPR045090">
    <property type="entry name" value="Pept_M3A_M3B"/>
</dbReference>
<evidence type="ECO:0000256" key="2">
    <source>
        <dbReference type="ARBA" id="ARBA00022723"/>
    </source>
</evidence>
<keyword evidence="1 6" id="KW-0645">Protease</keyword>
<dbReference type="GO" id="GO:0006508">
    <property type="term" value="P:proteolysis"/>
    <property type="evidence" value="ECO:0007669"/>
    <property type="project" value="UniProtKB-KW"/>
</dbReference>
<dbReference type="InterPro" id="IPR013647">
    <property type="entry name" value="OligopepF_N_dom"/>
</dbReference>
<evidence type="ECO:0000256" key="1">
    <source>
        <dbReference type="ARBA" id="ARBA00022670"/>
    </source>
</evidence>
<dbReference type="Gene3D" id="1.20.140.70">
    <property type="entry name" value="Oligopeptidase f, N-terminal domain"/>
    <property type="match status" value="1"/>
</dbReference>
<dbReference type="PANTHER" id="PTHR11804">
    <property type="entry name" value="PROTEASE M3 THIMET OLIGOPEPTIDASE-RELATED"/>
    <property type="match status" value="1"/>
</dbReference>
<keyword evidence="2 6" id="KW-0479">Metal-binding</keyword>
<evidence type="ECO:0000256" key="5">
    <source>
        <dbReference type="ARBA" id="ARBA00023049"/>
    </source>
</evidence>
<dbReference type="EC" id="3.4.24.-" evidence="6"/>
<dbReference type="Gene3D" id="1.10.1370.20">
    <property type="entry name" value="Oligoendopeptidase f, C-terminal domain"/>
    <property type="match status" value="1"/>
</dbReference>
<dbReference type="GO" id="GO:0046872">
    <property type="term" value="F:metal ion binding"/>
    <property type="evidence" value="ECO:0007669"/>
    <property type="project" value="UniProtKB-UniRule"/>
</dbReference>
<reference evidence="9 10" key="1">
    <citation type="submission" date="2019-03" db="EMBL/GenBank/DDBJ databases">
        <title>Genomic Encyclopedia of Type Strains, Phase IV (KMG-IV): sequencing the most valuable type-strain genomes for metagenomic binning, comparative biology and taxonomic classification.</title>
        <authorList>
            <person name="Goeker M."/>
        </authorList>
    </citation>
    <scope>NUCLEOTIDE SEQUENCE [LARGE SCALE GENOMIC DNA]</scope>
    <source>
        <strain evidence="9 10">DSM 24629</strain>
    </source>
</reference>
<dbReference type="GO" id="GO:0004222">
    <property type="term" value="F:metalloendopeptidase activity"/>
    <property type="evidence" value="ECO:0007669"/>
    <property type="project" value="UniProtKB-UniRule"/>
</dbReference>
<keyword evidence="4 6" id="KW-0862">Zinc</keyword>
<dbReference type="PANTHER" id="PTHR11804:SF84">
    <property type="entry name" value="SACCHAROLYSIN"/>
    <property type="match status" value="1"/>
</dbReference>
<dbReference type="GO" id="GO:0006518">
    <property type="term" value="P:peptide metabolic process"/>
    <property type="evidence" value="ECO:0007669"/>
    <property type="project" value="TreeGrafter"/>
</dbReference>
<dbReference type="InterPro" id="IPR004438">
    <property type="entry name" value="Peptidase_M3B"/>
</dbReference>
<feature type="domain" description="Oligopeptidase F N-terminal" evidence="8">
    <location>
        <begin position="116"/>
        <end position="185"/>
    </location>
</feature>
<evidence type="ECO:0000256" key="3">
    <source>
        <dbReference type="ARBA" id="ARBA00022801"/>
    </source>
</evidence>
<comment type="cofactor">
    <cofactor evidence="6">
        <name>Zn(2+)</name>
        <dbReference type="ChEBI" id="CHEBI:29105"/>
    </cofactor>
    <text evidence="6">Binds 1 zinc ion.</text>
</comment>
<dbReference type="AlphaFoldDB" id="A0A4R3MF43"/>
<evidence type="ECO:0000256" key="6">
    <source>
        <dbReference type="RuleBase" id="RU368091"/>
    </source>
</evidence>
<keyword evidence="5 6" id="KW-0482">Metalloprotease</keyword>
<dbReference type="Proteomes" id="UP000294902">
    <property type="component" value="Unassembled WGS sequence"/>
</dbReference>
<evidence type="ECO:0000259" key="8">
    <source>
        <dbReference type="Pfam" id="PF08439"/>
    </source>
</evidence>
<keyword evidence="3 6" id="KW-0378">Hydrolase</keyword>
<accession>A0A4R3MF43</accession>
<dbReference type="Gene3D" id="1.10.287.830">
    <property type="entry name" value="putative peptidase helix hairpin domain like"/>
    <property type="match status" value="1"/>
</dbReference>
<evidence type="ECO:0000313" key="10">
    <source>
        <dbReference type="Proteomes" id="UP000294902"/>
    </source>
</evidence>
<protein>
    <recommendedName>
        <fullName evidence="6">Oligopeptidase F</fullName>
        <ecNumber evidence="6">3.4.24.-</ecNumber>
    </recommendedName>
</protein>
<evidence type="ECO:0000313" key="9">
    <source>
        <dbReference type="EMBL" id="TCT12307.1"/>
    </source>
</evidence>
<comment type="caution">
    <text evidence="9">The sequence shown here is derived from an EMBL/GenBank/DDBJ whole genome shotgun (WGS) entry which is preliminary data.</text>
</comment>
<dbReference type="Pfam" id="PF01432">
    <property type="entry name" value="Peptidase_M3"/>
    <property type="match status" value="1"/>
</dbReference>
<comment type="similarity">
    <text evidence="6">Belongs to the peptidase M3B family.</text>
</comment>
<dbReference type="OrthoDB" id="9766487at2"/>
<comment type="function">
    <text evidence="6">Has oligopeptidase activity and degrades a variety of small bioactive peptides.</text>
</comment>
<dbReference type="RefSeq" id="WP_132253870.1">
    <property type="nucleotide sequence ID" value="NZ_SMAL01000012.1"/>
</dbReference>
<sequence>MTINKIPLRSEIDDTYKWCLNDIISSLETFENIYNSCLENLKEIALFKDHLTKNASDLLRCLQLKDTLLMDLETLYVYSNMTLHEDTTNNHSQVLSERASNLQSIITQGLSFIEPELIELTSEKISALTKEEPSLKTYEHYLNNLLRKKEHILSKELEALLSKATDFSTSIQTIFSMFNEADIKFPEIIGEEGNPVELTKGRFISFMESKDRRVRKDAFEALLSTYNNHRNTLAAIYTSSVKKHVFYKNARRFSSSLEASLYENNISTEVYTQLISTVNDYLPTMHRYVDLRKRVLKLEDIHFYDLYTPMIKDVRTTISYSDAKNTVKDALMPLGQDYIDLLDIAFDNRWIDVYENKGKRSGAYSWGTYNSHPYVLLNFDDSIKNMFTLAHEMGHALHSYLSNKNQAYVNSHYSIFLAEVASTVNEALLMQYLLAKTEDPSTKLYLLNYYMEQFRGTVFRQTMFAEFEKITHEIVENGDPLTSEKLCEIYYDLNIKYYGPQLNTDRLIEIEWARIPHFYYNFYVFQYATGYSAAIALSKKILTEGASAVNAYLEFLKSGGSDYSLEILKKAGVDMTSSIPITSALDEFEKIVSEMECYEKNSQI</sequence>
<evidence type="ECO:0000259" key="7">
    <source>
        <dbReference type="Pfam" id="PF01432"/>
    </source>
</evidence>
<dbReference type="CDD" id="cd09608">
    <property type="entry name" value="M3B_PepF"/>
    <property type="match status" value="1"/>
</dbReference>
<proteinExistence type="inferred from homology"/>
<dbReference type="Pfam" id="PF08439">
    <property type="entry name" value="Peptidase_M3_N"/>
    <property type="match status" value="1"/>
</dbReference>
<organism evidence="9 10">
    <name type="scientific">Natranaerovirga pectinivora</name>
    <dbReference type="NCBI Taxonomy" id="682400"/>
    <lineage>
        <taxon>Bacteria</taxon>
        <taxon>Bacillati</taxon>
        <taxon>Bacillota</taxon>
        <taxon>Clostridia</taxon>
        <taxon>Lachnospirales</taxon>
        <taxon>Natranaerovirgaceae</taxon>
        <taxon>Natranaerovirga</taxon>
    </lineage>
</organism>
<feature type="domain" description="Peptidase M3A/M3B catalytic" evidence="7">
    <location>
        <begin position="206"/>
        <end position="585"/>
    </location>
</feature>
<dbReference type="InterPro" id="IPR001567">
    <property type="entry name" value="Pept_M3A_M3B_dom"/>
</dbReference>
<keyword evidence="10" id="KW-1185">Reference proteome</keyword>